<dbReference type="InterPro" id="IPR038063">
    <property type="entry name" value="Transpep_catalytic_dom"/>
</dbReference>
<keyword evidence="4 7" id="KW-0573">Peptidoglycan synthesis</keyword>
<evidence type="ECO:0000256" key="7">
    <source>
        <dbReference type="PROSITE-ProRule" id="PRU01373"/>
    </source>
</evidence>
<dbReference type="CDD" id="cd13432">
    <property type="entry name" value="LDT_IgD_like_2"/>
    <property type="match status" value="1"/>
</dbReference>
<keyword evidence="6 7" id="KW-0961">Cell wall biogenesis/degradation</keyword>
<feature type="domain" description="L,D-TPase catalytic" evidence="9">
    <location>
        <begin position="247"/>
        <end position="372"/>
    </location>
</feature>
<comment type="caution">
    <text evidence="10">The sequence shown here is derived from an EMBL/GenBank/DDBJ whole genome shotgun (WGS) entry which is preliminary data.</text>
</comment>
<keyword evidence="2" id="KW-0808">Transferase</keyword>
<name>A0ABV3GB21_MICGL</name>
<evidence type="ECO:0000256" key="1">
    <source>
        <dbReference type="ARBA" id="ARBA00004752"/>
    </source>
</evidence>
<evidence type="ECO:0000256" key="5">
    <source>
        <dbReference type="ARBA" id="ARBA00023315"/>
    </source>
</evidence>
<accession>A0ABV3GB21</accession>
<dbReference type="Gene3D" id="2.60.40.3710">
    <property type="match status" value="1"/>
</dbReference>
<dbReference type="Proteomes" id="UP001551675">
    <property type="component" value="Unassembled WGS sequence"/>
</dbReference>
<feature type="chain" id="PRO_5046947551" evidence="8">
    <location>
        <begin position="23"/>
        <end position="418"/>
    </location>
</feature>
<sequence>MRFVAWATTVLLLVAGCSAVTAPREEQPHLLPRITMSPAAESTAARPDRGLVVKAHDGTLTAVVAYAGGMIVPGGFNASHTVWRSDWTLAPDTEYVVNATAGAPGGDTARLMNRFRTLRPQRSLDVLSITPNDHETVGVGMPIILTFAEAVEDRRAVERALEVRASPIATPAAYGQHGTRAYTKAYTGPVDGAWHWFGDTQVVFRTRDLWPARQNIVLTAHLSGVRSAPGTYGTADRTITFAVGRRMVSTVDTRTHQMVVRRDGEVAQRMAISAGMATTREYTTTSGVHLTMEKGNPVRMISPGRSKGDPGYYDVMIGHAVRISNSGEYVHAKNNVWAQGRANVSHGCVNARPDQAAWFYDNALRGDPVIVTGTDRKLEWNNGWGFWQLSWDAWIKGSALRVPGPVQAFISSVPSLKS</sequence>
<dbReference type="CDD" id="cd16913">
    <property type="entry name" value="YkuD_like"/>
    <property type="match status" value="1"/>
</dbReference>
<dbReference type="SUPFAM" id="SSF141523">
    <property type="entry name" value="L,D-transpeptidase catalytic domain-like"/>
    <property type="match status" value="1"/>
</dbReference>
<dbReference type="InterPro" id="IPR050979">
    <property type="entry name" value="LD-transpeptidase"/>
</dbReference>
<dbReference type="EMBL" id="JBFALK010000004">
    <property type="protein sequence ID" value="MEV0968839.1"/>
    <property type="molecule type" value="Genomic_DNA"/>
</dbReference>
<dbReference type="RefSeq" id="WP_358131671.1">
    <property type="nucleotide sequence ID" value="NZ_JBFALK010000004.1"/>
</dbReference>
<dbReference type="Gene3D" id="2.40.440.10">
    <property type="entry name" value="L,D-transpeptidase catalytic domain-like"/>
    <property type="match status" value="1"/>
</dbReference>
<evidence type="ECO:0000313" key="10">
    <source>
        <dbReference type="EMBL" id="MEV0968839.1"/>
    </source>
</evidence>
<organism evidence="10 11">
    <name type="scientific">Microtetraspora glauca</name>
    <dbReference type="NCBI Taxonomy" id="1996"/>
    <lineage>
        <taxon>Bacteria</taxon>
        <taxon>Bacillati</taxon>
        <taxon>Actinomycetota</taxon>
        <taxon>Actinomycetes</taxon>
        <taxon>Streptosporangiales</taxon>
        <taxon>Streptosporangiaceae</taxon>
        <taxon>Microtetraspora</taxon>
    </lineage>
</organism>
<evidence type="ECO:0000313" key="11">
    <source>
        <dbReference type="Proteomes" id="UP001551675"/>
    </source>
</evidence>
<gene>
    <name evidence="10" type="ORF">AB0I59_09405</name>
</gene>
<evidence type="ECO:0000259" key="9">
    <source>
        <dbReference type="PROSITE" id="PS52029"/>
    </source>
</evidence>
<dbReference type="Pfam" id="PF17964">
    <property type="entry name" value="Big_10"/>
    <property type="match status" value="2"/>
</dbReference>
<dbReference type="Pfam" id="PF03734">
    <property type="entry name" value="YkuD"/>
    <property type="match status" value="1"/>
</dbReference>
<feature type="signal peptide" evidence="8">
    <location>
        <begin position="1"/>
        <end position="22"/>
    </location>
</feature>
<comment type="pathway">
    <text evidence="1 7">Cell wall biogenesis; peptidoglycan biosynthesis.</text>
</comment>
<dbReference type="InterPro" id="IPR041280">
    <property type="entry name" value="Big_10"/>
</dbReference>
<evidence type="ECO:0000256" key="2">
    <source>
        <dbReference type="ARBA" id="ARBA00022679"/>
    </source>
</evidence>
<evidence type="ECO:0000256" key="6">
    <source>
        <dbReference type="ARBA" id="ARBA00023316"/>
    </source>
</evidence>
<protein>
    <submittedName>
        <fullName evidence="10">Ig-like domain-containing protein</fullName>
    </submittedName>
</protein>
<keyword evidence="8" id="KW-0732">Signal</keyword>
<keyword evidence="5" id="KW-0012">Acyltransferase</keyword>
<feature type="active site" description="Proton donor/acceptor" evidence="7">
    <location>
        <position position="331"/>
    </location>
</feature>
<dbReference type="PANTHER" id="PTHR30582">
    <property type="entry name" value="L,D-TRANSPEPTIDASE"/>
    <property type="match status" value="1"/>
</dbReference>
<feature type="active site" description="Nucleophile" evidence="7">
    <location>
        <position position="348"/>
    </location>
</feature>
<dbReference type="PROSITE" id="PS52029">
    <property type="entry name" value="LD_TPASE"/>
    <property type="match status" value="1"/>
</dbReference>
<dbReference type="InterPro" id="IPR005490">
    <property type="entry name" value="LD_TPept_cat_dom"/>
</dbReference>
<proteinExistence type="predicted"/>
<evidence type="ECO:0000256" key="8">
    <source>
        <dbReference type="SAM" id="SignalP"/>
    </source>
</evidence>
<dbReference type="Gene3D" id="2.60.40.3780">
    <property type="match status" value="1"/>
</dbReference>
<keyword evidence="11" id="KW-1185">Reference proteome</keyword>
<keyword evidence="3 7" id="KW-0133">Cell shape</keyword>
<dbReference type="PANTHER" id="PTHR30582:SF2">
    <property type="entry name" value="L,D-TRANSPEPTIDASE YCIB-RELATED"/>
    <property type="match status" value="1"/>
</dbReference>
<evidence type="ECO:0000256" key="4">
    <source>
        <dbReference type="ARBA" id="ARBA00022984"/>
    </source>
</evidence>
<evidence type="ECO:0000256" key="3">
    <source>
        <dbReference type="ARBA" id="ARBA00022960"/>
    </source>
</evidence>
<reference evidence="10 11" key="1">
    <citation type="submission" date="2024-06" db="EMBL/GenBank/DDBJ databases">
        <title>The Natural Products Discovery Center: Release of the First 8490 Sequenced Strains for Exploring Actinobacteria Biosynthetic Diversity.</title>
        <authorList>
            <person name="Kalkreuter E."/>
            <person name="Kautsar S.A."/>
            <person name="Yang D."/>
            <person name="Bader C.D."/>
            <person name="Teijaro C.N."/>
            <person name="Fluegel L."/>
            <person name="Davis C.M."/>
            <person name="Simpson J.R."/>
            <person name="Lauterbach L."/>
            <person name="Steele A.D."/>
            <person name="Gui C."/>
            <person name="Meng S."/>
            <person name="Li G."/>
            <person name="Viehrig K."/>
            <person name="Ye F."/>
            <person name="Su P."/>
            <person name="Kiefer A.F."/>
            <person name="Nichols A."/>
            <person name="Cepeda A.J."/>
            <person name="Yan W."/>
            <person name="Fan B."/>
            <person name="Jiang Y."/>
            <person name="Adhikari A."/>
            <person name="Zheng C.-J."/>
            <person name="Schuster L."/>
            <person name="Cowan T.M."/>
            <person name="Smanski M.J."/>
            <person name="Chevrette M.G."/>
            <person name="De Carvalho L.P.S."/>
            <person name="Shen B."/>
        </authorList>
    </citation>
    <scope>NUCLEOTIDE SEQUENCE [LARGE SCALE GENOMIC DNA]</scope>
    <source>
        <strain evidence="10 11">NPDC050100</strain>
    </source>
</reference>
<dbReference type="PROSITE" id="PS51257">
    <property type="entry name" value="PROKAR_LIPOPROTEIN"/>
    <property type="match status" value="1"/>
</dbReference>